<evidence type="ECO:0000256" key="1">
    <source>
        <dbReference type="SAM" id="SignalP"/>
    </source>
</evidence>
<feature type="chain" id="PRO_5022944804" description="Fibronectin type-III domain-containing protein" evidence="1">
    <location>
        <begin position="20"/>
        <end position="458"/>
    </location>
</feature>
<name>A0A5C0VKZ1_9SPHI</name>
<keyword evidence="3" id="KW-1185">Reference proteome</keyword>
<feature type="signal peptide" evidence="1">
    <location>
        <begin position="1"/>
        <end position="19"/>
    </location>
</feature>
<dbReference type="EMBL" id="CP043329">
    <property type="protein sequence ID" value="QEK52827.1"/>
    <property type="molecule type" value="Genomic_DNA"/>
</dbReference>
<sequence>MKKLLLFGLLIACSFNLKAQTLYDFNTTGDLEKYFQKSGTTTGVTQTTGTGLNASGSINVTQGINEIFTTKQGYSNGGIGAIYTFSTYFKSEGVNGYGGVGFTNAPGRTRGIYANLDIGLGISVHGGGFVWHNNTTSIDGIWTAGGVVNSTIADLLGAGSPDKWFKVILMITAKANSVFDLRVEVYPAYATGALISNSPAAVQTTTFTNTNLANTSILHSYFGFAGNRITNFDDYSMSLQGSSVIDAGTPVVLGTAALSGSTINLSGNVTDERNSTVSQKGFVWSKTVADPTTADTKIIASTGGLGTYSAQITDVTAGTYYVKAYAINAIGTSYGALQTITISVLPVSLISFTAKAQNNSVILDWSTSSEQYNSHFKLSYATDGANFTLLKHVSASINGNIKNAYSFAHLSPANGANYYLLEQVDLDGTVKDLGIKAVNFSLSKTTQVVFYPNPPKMR</sequence>
<accession>A0A5C0VKZ1</accession>
<evidence type="ECO:0008006" key="4">
    <source>
        <dbReference type="Google" id="ProtNLM"/>
    </source>
</evidence>
<dbReference type="RefSeq" id="WP_149075518.1">
    <property type="nucleotide sequence ID" value="NZ_CP043329.1"/>
</dbReference>
<evidence type="ECO:0000313" key="3">
    <source>
        <dbReference type="Proteomes" id="UP000323653"/>
    </source>
</evidence>
<protein>
    <recommendedName>
        <fullName evidence="4">Fibronectin type-III domain-containing protein</fullName>
    </recommendedName>
</protein>
<dbReference type="KEGG" id="pej:FYC62_15010"/>
<proteinExistence type="predicted"/>
<dbReference type="AlphaFoldDB" id="A0A5C0VKZ1"/>
<gene>
    <name evidence="2" type="ORF">FYC62_15010</name>
</gene>
<organism evidence="2 3">
    <name type="scientific">Pedobacter aquae</name>
    <dbReference type="NCBI Taxonomy" id="2605747"/>
    <lineage>
        <taxon>Bacteria</taxon>
        <taxon>Pseudomonadati</taxon>
        <taxon>Bacteroidota</taxon>
        <taxon>Sphingobacteriia</taxon>
        <taxon>Sphingobacteriales</taxon>
        <taxon>Sphingobacteriaceae</taxon>
        <taxon>Pedobacter</taxon>
    </lineage>
</organism>
<evidence type="ECO:0000313" key="2">
    <source>
        <dbReference type="EMBL" id="QEK52827.1"/>
    </source>
</evidence>
<keyword evidence="1" id="KW-0732">Signal</keyword>
<dbReference type="Proteomes" id="UP000323653">
    <property type="component" value="Chromosome"/>
</dbReference>
<reference evidence="2 3" key="1">
    <citation type="submission" date="2019-08" db="EMBL/GenBank/DDBJ databases">
        <title>Pedobacter sp. nov., isolated from Han river, South Korea.</title>
        <authorList>
            <person name="Lee D.-H."/>
            <person name="Kim Y.-S."/>
            <person name="Hwang E.-M."/>
            <person name="Le Tran T.C."/>
            <person name="Cha C.-J."/>
        </authorList>
    </citation>
    <scope>NUCLEOTIDE SEQUENCE [LARGE SCALE GENOMIC DNA]</scope>
    <source>
        <strain evidence="2 3">CJ43</strain>
    </source>
</reference>